<dbReference type="GO" id="GO:0006364">
    <property type="term" value="P:rRNA processing"/>
    <property type="evidence" value="ECO:0007669"/>
    <property type="project" value="UniProtKB-UniRule"/>
</dbReference>
<evidence type="ECO:0000313" key="11">
    <source>
        <dbReference type="Proteomes" id="UP000818603"/>
    </source>
</evidence>
<dbReference type="EMBL" id="BMGZ01000002">
    <property type="protein sequence ID" value="GGH97958.1"/>
    <property type="molecule type" value="Genomic_DNA"/>
</dbReference>
<comment type="function">
    <text evidence="7">Single strand-specific metallo-endoribonuclease involved in late-stage 70S ribosome quality control and in maturation of the 3' terminus of the 16S rRNA.</text>
</comment>
<dbReference type="Proteomes" id="UP000621856">
    <property type="component" value="Unassembled WGS sequence"/>
</dbReference>
<dbReference type="Proteomes" id="UP000818603">
    <property type="component" value="Unassembled WGS sequence"/>
</dbReference>
<keyword evidence="7" id="KW-0690">Ribosome biogenesis</keyword>
<dbReference type="EC" id="3.1.-.-" evidence="7"/>
<reference evidence="8" key="1">
    <citation type="journal article" date="2014" name="Int. J. Syst. Evol. Microbiol.">
        <title>Complete genome sequence of Corynebacterium casei LMG S-19264T (=DSM 44701T), isolated from a smear-ripened cheese.</title>
        <authorList>
            <consortium name="US DOE Joint Genome Institute (JGI-PGF)"/>
            <person name="Walter F."/>
            <person name="Albersmeier A."/>
            <person name="Kalinowski J."/>
            <person name="Ruckert C."/>
        </authorList>
    </citation>
    <scope>NUCLEOTIDE SEQUENCE</scope>
    <source>
        <strain evidence="8">CGMCC 1.14984</strain>
    </source>
</reference>
<dbReference type="InterPro" id="IPR020549">
    <property type="entry name" value="YbeY_CS"/>
</dbReference>
<dbReference type="SUPFAM" id="SSF55486">
    <property type="entry name" value="Metalloproteases ('zincins'), catalytic domain"/>
    <property type="match status" value="1"/>
</dbReference>
<dbReference type="EMBL" id="VCJR02000002">
    <property type="protein sequence ID" value="NHK28264.1"/>
    <property type="molecule type" value="Genomic_DNA"/>
</dbReference>
<keyword evidence="3 7" id="KW-0479">Metal-binding</keyword>
<dbReference type="AlphaFoldDB" id="A0A8J3A2E5"/>
<evidence type="ECO:0000256" key="7">
    <source>
        <dbReference type="HAMAP-Rule" id="MF_00009"/>
    </source>
</evidence>
<evidence type="ECO:0000256" key="5">
    <source>
        <dbReference type="ARBA" id="ARBA00022801"/>
    </source>
</evidence>
<keyword evidence="6 7" id="KW-0862">Zinc</keyword>
<dbReference type="RefSeq" id="WP_155140121.1">
    <property type="nucleotide sequence ID" value="NZ_BMGZ01000002.1"/>
</dbReference>
<evidence type="ECO:0000256" key="6">
    <source>
        <dbReference type="ARBA" id="ARBA00022833"/>
    </source>
</evidence>
<reference evidence="9 11" key="2">
    <citation type="submission" date="2020-02" db="EMBL/GenBank/DDBJ databases">
        <title>Genome sequence of Parvularcula flava strain NH6-79.</title>
        <authorList>
            <person name="Abdul Karim M.H."/>
            <person name="Lam M.Q."/>
            <person name="Chen S.J."/>
            <person name="Yahya A."/>
            <person name="Shahir S."/>
            <person name="Shamsir M.S."/>
            <person name="Chong C.S."/>
        </authorList>
    </citation>
    <scope>NUCLEOTIDE SEQUENCE [LARGE SCALE GENOMIC DNA]</scope>
    <source>
        <strain evidence="9 11">NH6-79</strain>
    </source>
</reference>
<comment type="cofactor">
    <cofactor evidence="7">
        <name>Zn(2+)</name>
        <dbReference type="ChEBI" id="CHEBI:29105"/>
    </cofactor>
    <text evidence="7">Binds 1 zinc ion.</text>
</comment>
<name>A0A8J3A2E5_9PROT</name>
<sequence length="164" mass="18496">MPDATPPAEPVHLVHDVIIEHDDWGDIEPVVDACFKTVMAHDPETFCKGTVALLFTNDEAVQRLNRDFRGKDKPTNVLSFPSDEDVMDNEGPIHIGDIALAWETCYREAEEKKVALKDHAAHLIFHGVLHLFGYDHEDEEEALVMEKMETDLLADMGIDDPYAE</sequence>
<proteinExistence type="inferred from homology"/>
<evidence type="ECO:0000313" key="9">
    <source>
        <dbReference type="EMBL" id="NHK28264.1"/>
    </source>
</evidence>
<feature type="binding site" evidence="7">
    <location>
        <position position="130"/>
    </location>
    <ligand>
        <name>Zn(2+)</name>
        <dbReference type="ChEBI" id="CHEBI:29105"/>
        <note>catalytic</note>
    </ligand>
</feature>
<feature type="binding site" evidence="7">
    <location>
        <position position="136"/>
    </location>
    <ligand>
        <name>Zn(2+)</name>
        <dbReference type="ChEBI" id="CHEBI:29105"/>
        <note>catalytic</note>
    </ligand>
</feature>
<keyword evidence="2 7" id="KW-0540">Nuclease</keyword>
<evidence type="ECO:0000256" key="1">
    <source>
        <dbReference type="ARBA" id="ARBA00010875"/>
    </source>
</evidence>
<evidence type="ECO:0000313" key="10">
    <source>
        <dbReference type="Proteomes" id="UP000621856"/>
    </source>
</evidence>
<comment type="similarity">
    <text evidence="1 7">Belongs to the endoribonuclease YbeY family.</text>
</comment>
<organism evidence="8 10">
    <name type="scientific">Aquisalinus luteolus</name>
    <dbReference type="NCBI Taxonomy" id="1566827"/>
    <lineage>
        <taxon>Bacteria</taxon>
        <taxon>Pseudomonadati</taxon>
        <taxon>Pseudomonadota</taxon>
        <taxon>Alphaproteobacteria</taxon>
        <taxon>Parvularculales</taxon>
        <taxon>Parvularculaceae</taxon>
        <taxon>Aquisalinus</taxon>
    </lineage>
</organism>
<dbReference type="PROSITE" id="PS01306">
    <property type="entry name" value="UPF0054"/>
    <property type="match status" value="1"/>
</dbReference>
<dbReference type="GO" id="GO:0004521">
    <property type="term" value="F:RNA endonuclease activity"/>
    <property type="evidence" value="ECO:0007669"/>
    <property type="project" value="UniProtKB-UniRule"/>
</dbReference>
<evidence type="ECO:0000256" key="4">
    <source>
        <dbReference type="ARBA" id="ARBA00022759"/>
    </source>
</evidence>
<dbReference type="Pfam" id="PF02130">
    <property type="entry name" value="YbeY"/>
    <property type="match status" value="1"/>
</dbReference>
<dbReference type="PANTHER" id="PTHR46986:SF1">
    <property type="entry name" value="ENDORIBONUCLEASE YBEY, CHLOROPLASTIC"/>
    <property type="match status" value="1"/>
</dbReference>
<dbReference type="PANTHER" id="PTHR46986">
    <property type="entry name" value="ENDORIBONUCLEASE YBEY, CHLOROPLASTIC"/>
    <property type="match status" value="1"/>
</dbReference>
<keyword evidence="7" id="KW-0963">Cytoplasm</keyword>
<dbReference type="GO" id="GO:0004222">
    <property type="term" value="F:metalloendopeptidase activity"/>
    <property type="evidence" value="ECO:0007669"/>
    <property type="project" value="InterPro"/>
</dbReference>
<dbReference type="Gene3D" id="3.40.390.30">
    <property type="entry name" value="Metalloproteases ('zincins'), catalytic domain"/>
    <property type="match status" value="1"/>
</dbReference>
<protein>
    <recommendedName>
        <fullName evidence="7">Endoribonuclease YbeY</fullName>
        <ecNumber evidence="7">3.1.-.-</ecNumber>
    </recommendedName>
</protein>
<reference evidence="8" key="3">
    <citation type="submission" date="2020-09" db="EMBL/GenBank/DDBJ databases">
        <authorList>
            <person name="Sun Q."/>
            <person name="Zhou Y."/>
        </authorList>
    </citation>
    <scope>NUCLEOTIDE SEQUENCE</scope>
    <source>
        <strain evidence="8">CGMCC 1.14984</strain>
    </source>
</reference>
<feature type="binding site" evidence="7">
    <location>
        <position position="126"/>
    </location>
    <ligand>
        <name>Zn(2+)</name>
        <dbReference type="ChEBI" id="CHEBI:29105"/>
        <note>catalytic</note>
    </ligand>
</feature>
<dbReference type="HAMAP" id="MF_00009">
    <property type="entry name" value="Endoribonucl_YbeY"/>
    <property type="match status" value="1"/>
</dbReference>
<comment type="caution">
    <text evidence="8">The sequence shown here is derived from an EMBL/GenBank/DDBJ whole genome shotgun (WGS) entry which is preliminary data.</text>
</comment>
<accession>A0A8J3A2E5</accession>
<keyword evidence="5 7" id="KW-0378">Hydrolase</keyword>
<keyword evidence="11" id="KW-1185">Reference proteome</keyword>
<dbReference type="InterPro" id="IPR023091">
    <property type="entry name" value="MetalPrtase_cat_dom_sf_prd"/>
</dbReference>
<evidence type="ECO:0000256" key="2">
    <source>
        <dbReference type="ARBA" id="ARBA00022722"/>
    </source>
</evidence>
<keyword evidence="4 7" id="KW-0255">Endonuclease</keyword>
<dbReference type="GO" id="GO:0005737">
    <property type="term" value="C:cytoplasm"/>
    <property type="evidence" value="ECO:0007669"/>
    <property type="project" value="UniProtKB-SubCell"/>
</dbReference>
<gene>
    <name evidence="7 8" type="primary">ybeY</name>
    <name evidence="9" type="ORF">FF098_010140</name>
    <name evidence="8" type="ORF">GCM10011355_20420</name>
</gene>
<keyword evidence="7" id="KW-0698">rRNA processing</keyword>
<evidence type="ECO:0000256" key="3">
    <source>
        <dbReference type="ARBA" id="ARBA00022723"/>
    </source>
</evidence>
<dbReference type="NCBIfam" id="TIGR00043">
    <property type="entry name" value="rRNA maturation RNase YbeY"/>
    <property type="match status" value="1"/>
</dbReference>
<evidence type="ECO:0000313" key="8">
    <source>
        <dbReference type="EMBL" id="GGH97958.1"/>
    </source>
</evidence>
<comment type="subcellular location">
    <subcellularLocation>
        <location evidence="7">Cytoplasm</location>
    </subcellularLocation>
</comment>
<dbReference type="GO" id="GO:0008270">
    <property type="term" value="F:zinc ion binding"/>
    <property type="evidence" value="ECO:0007669"/>
    <property type="project" value="UniProtKB-UniRule"/>
</dbReference>
<dbReference type="InterPro" id="IPR002036">
    <property type="entry name" value="YbeY"/>
</dbReference>